<dbReference type="PROSITE" id="PS51553">
    <property type="entry name" value="GMPS_ATP_PPASE"/>
    <property type="match status" value="1"/>
</dbReference>
<dbReference type="NCBIfam" id="TIGR00884">
    <property type="entry name" value="guaA_Cterm"/>
    <property type="match status" value="1"/>
</dbReference>
<evidence type="ECO:0000256" key="7">
    <source>
        <dbReference type="ARBA" id="ARBA00022840"/>
    </source>
</evidence>
<dbReference type="AlphaFoldDB" id="A0A5C5XL94"/>
<dbReference type="RefSeq" id="WP_146505216.1">
    <property type="nucleotide sequence ID" value="NZ_SJPG01000001.1"/>
</dbReference>
<dbReference type="HAMAP" id="MF_00344">
    <property type="entry name" value="GMP_synthase"/>
    <property type="match status" value="1"/>
</dbReference>
<evidence type="ECO:0000256" key="1">
    <source>
        <dbReference type="ARBA" id="ARBA00002332"/>
    </source>
</evidence>
<dbReference type="InterPro" id="IPR022955">
    <property type="entry name" value="GMP_synthase"/>
</dbReference>
<comment type="catalytic activity">
    <reaction evidence="9">
        <text>XMP + L-glutamine + ATP + H2O = GMP + L-glutamate + AMP + diphosphate + 2 H(+)</text>
        <dbReference type="Rhea" id="RHEA:11680"/>
        <dbReference type="ChEBI" id="CHEBI:15377"/>
        <dbReference type="ChEBI" id="CHEBI:15378"/>
        <dbReference type="ChEBI" id="CHEBI:29985"/>
        <dbReference type="ChEBI" id="CHEBI:30616"/>
        <dbReference type="ChEBI" id="CHEBI:33019"/>
        <dbReference type="ChEBI" id="CHEBI:57464"/>
        <dbReference type="ChEBI" id="CHEBI:58115"/>
        <dbReference type="ChEBI" id="CHEBI:58359"/>
        <dbReference type="ChEBI" id="CHEBI:456215"/>
        <dbReference type="EC" id="6.3.5.2"/>
    </reaction>
</comment>
<dbReference type="UniPathway" id="UPA00189">
    <property type="reaction ID" value="UER00296"/>
</dbReference>
<reference evidence="12 13" key="1">
    <citation type="submission" date="2019-02" db="EMBL/GenBank/DDBJ databases">
        <title>Deep-cultivation of Planctomycetes and their phenomic and genomic characterization uncovers novel biology.</title>
        <authorList>
            <person name="Wiegand S."/>
            <person name="Jogler M."/>
            <person name="Boedeker C."/>
            <person name="Pinto D."/>
            <person name="Vollmers J."/>
            <person name="Rivas-Marin E."/>
            <person name="Kohn T."/>
            <person name="Peeters S.H."/>
            <person name="Heuer A."/>
            <person name="Rast P."/>
            <person name="Oberbeckmann S."/>
            <person name="Bunk B."/>
            <person name="Jeske O."/>
            <person name="Meyerdierks A."/>
            <person name="Storesund J.E."/>
            <person name="Kallscheuer N."/>
            <person name="Luecker S."/>
            <person name="Lage O.M."/>
            <person name="Pohl T."/>
            <person name="Merkel B.J."/>
            <person name="Hornburger P."/>
            <person name="Mueller R.-W."/>
            <person name="Bruemmer F."/>
            <person name="Labrenz M."/>
            <person name="Spormann A.M."/>
            <person name="Op Den Camp H."/>
            <person name="Overmann J."/>
            <person name="Amann R."/>
            <person name="Jetten M.S.M."/>
            <person name="Mascher T."/>
            <person name="Medema M.H."/>
            <person name="Devos D.P."/>
            <person name="Kaster A.-K."/>
            <person name="Ovreas L."/>
            <person name="Rohde M."/>
            <person name="Galperin M.Y."/>
            <person name="Jogler C."/>
        </authorList>
    </citation>
    <scope>NUCLEOTIDE SEQUENCE [LARGE SCALE GENOMIC DNA]</scope>
    <source>
        <strain evidence="12 13">Pan54</strain>
    </source>
</reference>
<keyword evidence="5 9" id="KW-0332">GMP biosynthesis</keyword>
<dbReference type="PANTHER" id="PTHR11922:SF2">
    <property type="entry name" value="GMP SYNTHASE [GLUTAMINE-HYDROLYZING]"/>
    <property type="match status" value="1"/>
</dbReference>
<dbReference type="FunFam" id="3.30.300.10:FF:000002">
    <property type="entry name" value="GMP synthase [glutamine-hydrolyzing]"/>
    <property type="match status" value="1"/>
</dbReference>
<comment type="pathway">
    <text evidence="2 9">Purine metabolism; GMP biosynthesis; GMP from XMP (L-Gln route): step 1/1.</text>
</comment>
<feature type="active site" evidence="9">
    <location>
        <position position="189"/>
    </location>
</feature>
<dbReference type="NCBIfam" id="TIGR00888">
    <property type="entry name" value="guaA_Nterm"/>
    <property type="match status" value="1"/>
</dbReference>
<feature type="active site" description="Nucleophile" evidence="9">
    <location>
        <position position="100"/>
    </location>
</feature>
<accession>A0A5C5XL94</accession>
<dbReference type="GO" id="GO:0003921">
    <property type="term" value="F:GMP synthase activity"/>
    <property type="evidence" value="ECO:0007669"/>
    <property type="project" value="InterPro"/>
</dbReference>
<protein>
    <recommendedName>
        <fullName evidence="9">GMP synthase [glutamine-hydrolyzing]</fullName>
        <ecNumber evidence="9">6.3.5.2</ecNumber>
    </recommendedName>
    <alternativeName>
        <fullName evidence="9">GMP synthetase</fullName>
    </alternativeName>
    <alternativeName>
        <fullName evidence="9">Glutamine amidotransferase</fullName>
    </alternativeName>
</protein>
<dbReference type="InterPro" id="IPR014729">
    <property type="entry name" value="Rossmann-like_a/b/a_fold"/>
</dbReference>
<dbReference type="NCBIfam" id="NF000848">
    <property type="entry name" value="PRK00074.1"/>
    <property type="match status" value="1"/>
</dbReference>
<name>A0A5C5XL94_9PLAN</name>
<keyword evidence="4 9" id="KW-0547">Nucleotide-binding</keyword>
<evidence type="ECO:0000256" key="10">
    <source>
        <dbReference type="PROSITE-ProRule" id="PRU00886"/>
    </source>
</evidence>
<evidence type="ECO:0000313" key="12">
    <source>
        <dbReference type="EMBL" id="TWT63478.1"/>
    </source>
</evidence>
<keyword evidence="3 9" id="KW-0436">Ligase</keyword>
<gene>
    <name evidence="9 12" type="primary">guaA</name>
    <name evidence="12" type="ORF">Pan54_42310</name>
</gene>
<keyword evidence="8 9" id="KW-0315">Glutamine amidotransferase</keyword>
<dbReference type="SUPFAM" id="SSF52402">
    <property type="entry name" value="Adenine nucleotide alpha hydrolases-like"/>
    <property type="match status" value="1"/>
</dbReference>
<dbReference type="PANTHER" id="PTHR11922">
    <property type="entry name" value="GMP SYNTHASE-RELATED"/>
    <property type="match status" value="1"/>
</dbReference>
<dbReference type="Gene3D" id="3.40.50.620">
    <property type="entry name" value="HUPs"/>
    <property type="match status" value="1"/>
</dbReference>
<dbReference type="Gene3D" id="3.40.50.880">
    <property type="match status" value="1"/>
</dbReference>
<dbReference type="CDD" id="cd01742">
    <property type="entry name" value="GATase1_GMP_Synthase"/>
    <property type="match status" value="1"/>
</dbReference>
<evidence type="ECO:0000256" key="4">
    <source>
        <dbReference type="ARBA" id="ARBA00022741"/>
    </source>
</evidence>
<sequence>MTASETHTNESVKLDTVPNNEEVVLVFDFGSQTAQLIARRVREQNVFCQIVRHDLSADRVKEINPKGIILSGGPASVYGEGAPQPDPAIFDLDIPMLGICYGMQVLCKYLGSDVTPGTSREFGRTTCRVHEPNQFFAKIPEELTVWMSHGDQVNQLNEQFISLAATSSCPYAAVKHRQRPTFGLQFHPEVTHTEHGGQLLANFVRRVCGCQGTWKISSLIDREITSIRERVGKSRVICGLSGGVDSSVVAALLYRALGSQLSCIFVDNGLLRKGESDSVRNQFQDHFKTDLHVVDASKLFLDQLAGESDPQKKRKIIGKVFIDVFRKEAESIDDARFLAQGTLYPDVIESGANADGPAETIKSHHNVGGLPEELGFELIEPLRDLFKDEVRKMGLELGLPEQLVWRHPFPGPGLAVRCLGEILPDRLEILREADAILLEELRNAGLYRKVQQAFAVILPIQTVGVMGDGRTYEYVLAIRAVTTDDFMTADWAQLPHELLQTISTRITNSVRGVNRVVYDISSKPPSTIEWE</sequence>
<keyword evidence="6 9" id="KW-0658">Purine biosynthesis</keyword>
<dbReference type="PRINTS" id="PR00096">
    <property type="entry name" value="GATASE"/>
</dbReference>
<dbReference type="PROSITE" id="PS51273">
    <property type="entry name" value="GATASE_TYPE_1"/>
    <property type="match status" value="1"/>
</dbReference>
<keyword evidence="13" id="KW-1185">Reference proteome</keyword>
<evidence type="ECO:0000256" key="5">
    <source>
        <dbReference type="ARBA" id="ARBA00022749"/>
    </source>
</evidence>
<comment type="function">
    <text evidence="1 9">Catalyzes the synthesis of GMP from XMP.</text>
</comment>
<dbReference type="Pfam" id="PF02540">
    <property type="entry name" value="NAD_synthase"/>
    <property type="match status" value="1"/>
</dbReference>
<dbReference type="OrthoDB" id="9802219at2"/>
<evidence type="ECO:0000256" key="8">
    <source>
        <dbReference type="ARBA" id="ARBA00022962"/>
    </source>
</evidence>
<dbReference type="InterPro" id="IPR029062">
    <property type="entry name" value="Class_I_gatase-like"/>
</dbReference>
<evidence type="ECO:0000256" key="6">
    <source>
        <dbReference type="ARBA" id="ARBA00022755"/>
    </source>
</evidence>
<dbReference type="Gene3D" id="3.30.300.10">
    <property type="match status" value="1"/>
</dbReference>
<dbReference type="Proteomes" id="UP000316095">
    <property type="component" value="Unassembled WGS sequence"/>
</dbReference>
<keyword evidence="7 9" id="KW-0067">ATP-binding</keyword>
<dbReference type="InterPro" id="IPR017926">
    <property type="entry name" value="GATASE"/>
</dbReference>
<dbReference type="InterPro" id="IPR022310">
    <property type="entry name" value="NAD/GMP_synthase"/>
</dbReference>
<dbReference type="GO" id="GO:0005524">
    <property type="term" value="F:ATP binding"/>
    <property type="evidence" value="ECO:0007669"/>
    <property type="project" value="UniProtKB-UniRule"/>
</dbReference>
<evidence type="ECO:0000256" key="3">
    <source>
        <dbReference type="ARBA" id="ARBA00022598"/>
    </source>
</evidence>
<dbReference type="Pfam" id="PF00117">
    <property type="entry name" value="GATase"/>
    <property type="match status" value="1"/>
</dbReference>
<dbReference type="GO" id="GO:0005829">
    <property type="term" value="C:cytosol"/>
    <property type="evidence" value="ECO:0007669"/>
    <property type="project" value="TreeGrafter"/>
</dbReference>
<dbReference type="SUPFAM" id="SSF52317">
    <property type="entry name" value="Class I glutamine amidotransferase-like"/>
    <property type="match status" value="1"/>
</dbReference>
<dbReference type="Pfam" id="PF00958">
    <property type="entry name" value="GMP_synt_C"/>
    <property type="match status" value="1"/>
</dbReference>
<dbReference type="EC" id="6.3.5.2" evidence="9"/>
<comment type="subunit">
    <text evidence="9">Homodimer.</text>
</comment>
<comment type="caution">
    <text evidence="12">The sequence shown here is derived from an EMBL/GenBank/DDBJ whole genome shotgun (WGS) entry which is preliminary data.</text>
</comment>
<proteinExistence type="inferred from homology"/>
<dbReference type="SUPFAM" id="SSF54810">
    <property type="entry name" value="GMP synthetase C-terminal dimerisation domain"/>
    <property type="match status" value="1"/>
</dbReference>
<evidence type="ECO:0000256" key="9">
    <source>
        <dbReference type="HAMAP-Rule" id="MF_00344"/>
    </source>
</evidence>
<dbReference type="FunFam" id="3.40.50.620:FF:000001">
    <property type="entry name" value="GMP synthase [glutamine-hydrolyzing]"/>
    <property type="match status" value="1"/>
</dbReference>
<dbReference type="InterPro" id="IPR001674">
    <property type="entry name" value="GMP_synth_C"/>
</dbReference>
<feature type="active site" evidence="9">
    <location>
        <position position="187"/>
    </location>
</feature>
<evidence type="ECO:0000256" key="2">
    <source>
        <dbReference type="ARBA" id="ARBA00005153"/>
    </source>
</evidence>
<dbReference type="InterPro" id="IPR004739">
    <property type="entry name" value="GMP_synth_GATase"/>
</dbReference>
<organism evidence="12 13">
    <name type="scientific">Rubinisphaera italica</name>
    <dbReference type="NCBI Taxonomy" id="2527969"/>
    <lineage>
        <taxon>Bacteria</taxon>
        <taxon>Pseudomonadati</taxon>
        <taxon>Planctomycetota</taxon>
        <taxon>Planctomycetia</taxon>
        <taxon>Planctomycetales</taxon>
        <taxon>Planctomycetaceae</taxon>
        <taxon>Rubinisphaera</taxon>
    </lineage>
</organism>
<feature type="binding site" evidence="10">
    <location>
        <begin position="241"/>
        <end position="247"/>
    </location>
    <ligand>
        <name>ATP</name>
        <dbReference type="ChEBI" id="CHEBI:30616"/>
    </ligand>
</feature>
<dbReference type="PRINTS" id="PR00097">
    <property type="entry name" value="ANTSNTHASEII"/>
</dbReference>
<dbReference type="FunFam" id="3.40.50.880:FF:000001">
    <property type="entry name" value="GMP synthase [glutamine-hydrolyzing]"/>
    <property type="match status" value="1"/>
</dbReference>
<dbReference type="InterPro" id="IPR025777">
    <property type="entry name" value="GMPS_ATP_PPase_dom"/>
</dbReference>
<dbReference type="CDD" id="cd01997">
    <property type="entry name" value="GMP_synthase_C"/>
    <property type="match status" value="1"/>
</dbReference>
<dbReference type="EMBL" id="SJPG01000001">
    <property type="protein sequence ID" value="TWT63478.1"/>
    <property type="molecule type" value="Genomic_DNA"/>
</dbReference>
<evidence type="ECO:0000313" key="13">
    <source>
        <dbReference type="Proteomes" id="UP000316095"/>
    </source>
</evidence>
<feature type="domain" description="GMPS ATP-PPase" evidence="11">
    <location>
        <begin position="214"/>
        <end position="406"/>
    </location>
</feature>
<evidence type="ECO:0000259" key="11">
    <source>
        <dbReference type="PROSITE" id="PS51553"/>
    </source>
</evidence>